<dbReference type="PANTHER" id="PTHR37478">
    <property type="match status" value="1"/>
</dbReference>
<dbReference type="PANTHER" id="PTHR37478:SF2">
    <property type="entry name" value="UPF0251 PROTEIN TK0562"/>
    <property type="match status" value="1"/>
</dbReference>
<evidence type="ECO:0000256" key="2">
    <source>
        <dbReference type="HAMAP-Rule" id="MF_00674"/>
    </source>
</evidence>
<accession>A0A401HQ01</accession>
<comment type="caution">
    <text evidence="3">The sequence shown here is derived from an EMBL/GenBank/DDBJ whole genome shotgun (WGS) entry which is preliminary data.</text>
</comment>
<dbReference type="Gene3D" id="1.10.10.10">
    <property type="entry name" value="Winged helix-like DNA-binding domain superfamily/Winged helix DNA-binding domain"/>
    <property type="match status" value="1"/>
</dbReference>
<protein>
    <recommendedName>
        <fullName evidence="2">UPF0251 protein MHHB_P0451</fullName>
    </recommendedName>
</protein>
<dbReference type="InterPro" id="IPR002852">
    <property type="entry name" value="UPF0251"/>
</dbReference>
<name>A0A401HQ01_9EURY</name>
<dbReference type="HAMAP" id="MF_00674">
    <property type="entry name" value="UPF0251"/>
    <property type="match status" value="1"/>
</dbReference>
<dbReference type="InterPro" id="IPR036388">
    <property type="entry name" value="WH-like_DNA-bd_sf"/>
</dbReference>
<dbReference type="SUPFAM" id="SSF88659">
    <property type="entry name" value="Sigma3 and sigma4 domains of RNA polymerase sigma factors"/>
    <property type="match status" value="1"/>
</dbReference>
<dbReference type="AlphaFoldDB" id="A0A401HQ01"/>
<evidence type="ECO:0000313" key="4">
    <source>
        <dbReference type="Proteomes" id="UP000290527"/>
    </source>
</evidence>
<evidence type="ECO:0000313" key="3">
    <source>
        <dbReference type="EMBL" id="GBF36221.1"/>
    </source>
</evidence>
<dbReference type="Proteomes" id="UP000290527">
    <property type="component" value="Unassembled WGS sequence"/>
</dbReference>
<evidence type="ECO:0000256" key="1">
    <source>
        <dbReference type="ARBA" id="ARBA00009350"/>
    </source>
</evidence>
<gene>
    <name evidence="3" type="ORF">MHHB_P0451</name>
</gene>
<reference evidence="3 4" key="1">
    <citation type="journal article" date="2019" name="Int. J. Syst. Evol. Microbiol.">
        <title>Methanofervidicoccus abyssi gen. nov., sp. nov., a hydrogenotrophic methanogen, isolated from a hydrothermal vent chimney in the Mid-Cayman Spreading Center, the Caribbean Sea.</title>
        <authorList>
            <person name="Sakai S."/>
            <person name="Takaki Y."/>
            <person name="Miyazaki M."/>
            <person name="Ogawara M."/>
            <person name="Yanagawa K."/>
            <person name="Miyazaki J."/>
            <person name="Takai K."/>
        </authorList>
    </citation>
    <scope>NUCLEOTIDE SEQUENCE [LARGE SCALE GENOMIC DNA]</scope>
    <source>
        <strain evidence="3 4">HHB</strain>
    </source>
</reference>
<sequence length="135" mass="15940">MAMRFRRRKGRPRIPRFISEIPHIREFAPRVIDESGEGDDEIIKLTYEELEAIRLVDYLGFSQEEGAELMGISRRVFWDILKSARRKISDFLINGKVLKIEGGNYRLRECGICKLGGRMRHCVFKPKNHCRRFNQ</sequence>
<dbReference type="InterPro" id="IPR013324">
    <property type="entry name" value="RNA_pol_sigma_r3/r4-like"/>
</dbReference>
<organism evidence="3 4">
    <name type="scientific">Methanofervidicoccus abyssi</name>
    <dbReference type="NCBI Taxonomy" id="2082189"/>
    <lineage>
        <taxon>Archaea</taxon>
        <taxon>Methanobacteriati</taxon>
        <taxon>Methanobacteriota</taxon>
        <taxon>Methanomada group</taxon>
        <taxon>Methanococci</taxon>
        <taxon>Methanococcales</taxon>
        <taxon>Methanofervidicoccus</taxon>
    </lineage>
</organism>
<comment type="similarity">
    <text evidence="1 2">Belongs to the UPF0251 family.</text>
</comment>
<dbReference type="EMBL" id="BFAX01000002">
    <property type="protein sequence ID" value="GBF36221.1"/>
    <property type="molecule type" value="Genomic_DNA"/>
</dbReference>
<keyword evidence="4" id="KW-1185">Reference proteome</keyword>
<dbReference type="Pfam" id="PF02001">
    <property type="entry name" value="DUF134"/>
    <property type="match status" value="1"/>
</dbReference>
<proteinExistence type="inferred from homology"/>